<keyword evidence="5" id="KW-1185">Reference proteome</keyword>
<dbReference type="RefSeq" id="WP_119059923.1">
    <property type="nucleotide sequence ID" value="NZ_QXDF01000001.1"/>
</dbReference>
<accession>A0A397Q1Z4</accession>
<comment type="caution">
    <text evidence="4">The sequence shown here is derived from an EMBL/GenBank/DDBJ whole genome shotgun (WGS) entry which is preliminary data.</text>
</comment>
<dbReference type="OrthoDB" id="9802365at2"/>
<dbReference type="Proteomes" id="UP000266273">
    <property type="component" value="Unassembled WGS sequence"/>
</dbReference>
<protein>
    <recommendedName>
        <fullName evidence="1">Sugar fermentation stimulation protein homolog</fullName>
    </recommendedName>
</protein>
<proteinExistence type="inferred from homology"/>
<dbReference type="Gene3D" id="2.40.50.580">
    <property type="match status" value="1"/>
</dbReference>
<feature type="domain" description="Sugar fermentation stimulation protein C-terminal" evidence="2">
    <location>
        <begin position="87"/>
        <end position="223"/>
    </location>
</feature>
<reference evidence="4 5" key="1">
    <citation type="submission" date="2018-08" db="EMBL/GenBank/DDBJ databases">
        <title>Genomic Encyclopedia of Archaeal and Bacterial Type Strains, Phase II (KMG-II): from individual species to whole genera.</title>
        <authorList>
            <person name="Goeker M."/>
        </authorList>
    </citation>
    <scope>NUCLEOTIDE SEQUENCE [LARGE SCALE GENOMIC DNA]</scope>
    <source>
        <strain evidence="4 5">DSM 5002</strain>
    </source>
</reference>
<gene>
    <name evidence="1" type="primary">sfsA</name>
    <name evidence="4" type="ORF">BXY53_0003</name>
</gene>
<sequence length="244" mass="26571">MQFPRPLIPGQLERRYKRFLADVQVESGETVTAHCPNPGSMLGLAEPGMRVWLSPSTDPKRKLKYSWELVEMAGADGVEYVGINTAHPNVLAGEAIADGRIPELQGYDTMRREVRYGANSRVDILLEGASERCLVEVKNVHLSRAPGLAEFPDSVTARGAKHLDELAVRVAEGDRAVMLYIVQRPADRFALAGDIDPGYAAAFVRAQEAGVEMLCYVCDVSLDGISVRGRIPFTDTVTTAKAAS</sequence>
<organism evidence="4 5">
    <name type="scientific">Dichotomicrobium thermohalophilum</name>
    <dbReference type="NCBI Taxonomy" id="933063"/>
    <lineage>
        <taxon>Bacteria</taxon>
        <taxon>Pseudomonadati</taxon>
        <taxon>Pseudomonadota</taxon>
        <taxon>Alphaproteobacteria</taxon>
        <taxon>Hyphomicrobiales</taxon>
        <taxon>Hyphomicrobiaceae</taxon>
        <taxon>Dichotomicrobium</taxon>
    </lineage>
</organism>
<dbReference type="PANTHER" id="PTHR30545:SF2">
    <property type="entry name" value="SUGAR FERMENTATION STIMULATION PROTEIN A"/>
    <property type="match status" value="1"/>
</dbReference>
<dbReference type="GO" id="GO:0003677">
    <property type="term" value="F:DNA binding"/>
    <property type="evidence" value="ECO:0007669"/>
    <property type="project" value="InterPro"/>
</dbReference>
<dbReference type="AlphaFoldDB" id="A0A397Q1Z4"/>
<dbReference type="EMBL" id="QXDF01000001">
    <property type="protein sequence ID" value="RIA54953.1"/>
    <property type="molecule type" value="Genomic_DNA"/>
</dbReference>
<evidence type="ECO:0000259" key="3">
    <source>
        <dbReference type="Pfam" id="PF17746"/>
    </source>
</evidence>
<evidence type="ECO:0000256" key="1">
    <source>
        <dbReference type="HAMAP-Rule" id="MF_00095"/>
    </source>
</evidence>
<dbReference type="Pfam" id="PF03749">
    <property type="entry name" value="SfsA"/>
    <property type="match status" value="1"/>
</dbReference>
<feature type="domain" description="SfsA N-terminal OB" evidence="3">
    <location>
        <begin position="14"/>
        <end position="74"/>
    </location>
</feature>
<dbReference type="CDD" id="cd22359">
    <property type="entry name" value="SfsA-like_bacterial"/>
    <property type="match status" value="1"/>
</dbReference>
<dbReference type="InterPro" id="IPR005224">
    <property type="entry name" value="SfsA"/>
</dbReference>
<dbReference type="InterPro" id="IPR040452">
    <property type="entry name" value="SfsA_C"/>
</dbReference>
<dbReference type="NCBIfam" id="TIGR00230">
    <property type="entry name" value="sfsA"/>
    <property type="match status" value="1"/>
</dbReference>
<dbReference type="HAMAP" id="MF_00095">
    <property type="entry name" value="SfsA"/>
    <property type="match status" value="1"/>
</dbReference>
<dbReference type="PANTHER" id="PTHR30545">
    <property type="entry name" value="SUGAR FERMENTATION STIMULATION PROTEIN A"/>
    <property type="match status" value="1"/>
</dbReference>
<evidence type="ECO:0000259" key="2">
    <source>
        <dbReference type="Pfam" id="PF03749"/>
    </source>
</evidence>
<name>A0A397Q1Z4_9HYPH</name>
<evidence type="ECO:0000313" key="4">
    <source>
        <dbReference type="EMBL" id="RIA54953.1"/>
    </source>
</evidence>
<dbReference type="Gene3D" id="3.40.1350.60">
    <property type="match status" value="1"/>
</dbReference>
<evidence type="ECO:0000313" key="5">
    <source>
        <dbReference type="Proteomes" id="UP000266273"/>
    </source>
</evidence>
<dbReference type="Pfam" id="PF17746">
    <property type="entry name" value="SfsA_N"/>
    <property type="match status" value="1"/>
</dbReference>
<dbReference type="InterPro" id="IPR041465">
    <property type="entry name" value="SfsA_N"/>
</dbReference>
<comment type="similarity">
    <text evidence="1">Belongs to the SfsA family.</text>
</comment>